<evidence type="ECO:0000256" key="4">
    <source>
        <dbReference type="ARBA" id="ARBA00023163"/>
    </source>
</evidence>
<accession>A0AAE3VSN2</accession>
<dbReference type="FunFam" id="1.10.10.10:FF:000001">
    <property type="entry name" value="LysR family transcriptional regulator"/>
    <property type="match status" value="1"/>
</dbReference>
<reference evidence="6" key="1">
    <citation type="submission" date="2023-07" db="EMBL/GenBank/DDBJ databases">
        <title>Genomic Encyclopedia of Type Strains, Phase IV (KMG-IV): sequencing the most valuable type-strain genomes for metagenomic binning, comparative biology and taxonomic classification.</title>
        <authorList>
            <person name="Goeker M."/>
        </authorList>
    </citation>
    <scope>NUCLEOTIDE SEQUENCE</scope>
    <source>
        <strain evidence="6">DSM 21202</strain>
    </source>
</reference>
<keyword evidence="3 6" id="KW-0238">DNA-binding</keyword>
<dbReference type="InterPro" id="IPR036388">
    <property type="entry name" value="WH-like_DNA-bd_sf"/>
</dbReference>
<dbReference type="CDD" id="cd08440">
    <property type="entry name" value="PBP2_LTTR_like_4"/>
    <property type="match status" value="1"/>
</dbReference>
<evidence type="ECO:0000256" key="1">
    <source>
        <dbReference type="ARBA" id="ARBA00009437"/>
    </source>
</evidence>
<dbReference type="SUPFAM" id="SSF46785">
    <property type="entry name" value="Winged helix' DNA-binding domain"/>
    <property type="match status" value="1"/>
</dbReference>
<evidence type="ECO:0000256" key="2">
    <source>
        <dbReference type="ARBA" id="ARBA00023015"/>
    </source>
</evidence>
<dbReference type="EMBL" id="JAUSUL010000006">
    <property type="protein sequence ID" value="MDQ0317627.1"/>
    <property type="molecule type" value="Genomic_DNA"/>
</dbReference>
<dbReference type="Pfam" id="PF03466">
    <property type="entry name" value="LysR_substrate"/>
    <property type="match status" value="1"/>
</dbReference>
<dbReference type="GO" id="GO:0003677">
    <property type="term" value="F:DNA binding"/>
    <property type="evidence" value="ECO:0007669"/>
    <property type="project" value="UniProtKB-KW"/>
</dbReference>
<dbReference type="Gene3D" id="1.10.10.10">
    <property type="entry name" value="Winged helix-like DNA-binding domain superfamily/Winged helix DNA-binding domain"/>
    <property type="match status" value="1"/>
</dbReference>
<dbReference type="Gene3D" id="3.40.190.290">
    <property type="match status" value="1"/>
</dbReference>
<dbReference type="PANTHER" id="PTHR30419">
    <property type="entry name" value="HTH-TYPE TRANSCRIPTIONAL REGULATOR YBHD"/>
    <property type="match status" value="1"/>
</dbReference>
<evidence type="ECO:0000313" key="7">
    <source>
        <dbReference type="Proteomes" id="UP001229244"/>
    </source>
</evidence>
<dbReference type="InterPro" id="IPR036390">
    <property type="entry name" value="WH_DNA-bd_sf"/>
</dbReference>
<keyword evidence="4" id="KW-0804">Transcription</keyword>
<feature type="domain" description="HTH lysR-type" evidence="5">
    <location>
        <begin position="3"/>
        <end position="60"/>
    </location>
</feature>
<gene>
    <name evidence="6" type="ORF">J2S73_004113</name>
</gene>
<keyword evidence="7" id="KW-1185">Reference proteome</keyword>
<evidence type="ECO:0000259" key="5">
    <source>
        <dbReference type="PROSITE" id="PS50931"/>
    </source>
</evidence>
<proteinExistence type="inferred from homology"/>
<evidence type="ECO:0000256" key="3">
    <source>
        <dbReference type="ARBA" id="ARBA00023125"/>
    </source>
</evidence>
<dbReference type="Pfam" id="PF00126">
    <property type="entry name" value="HTH_1"/>
    <property type="match status" value="1"/>
</dbReference>
<comment type="similarity">
    <text evidence="1">Belongs to the LysR transcriptional regulatory family.</text>
</comment>
<dbReference type="GO" id="GO:0003700">
    <property type="term" value="F:DNA-binding transcription factor activity"/>
    <property type="evidence" value="ECO:0007669"/>
    <property type="project" value="InterPro"/>
</dbReference>
<dbReference type="SUPFAM" id="SSF53850">
    <property type="entry name" value="Periplasmic binding protein-like II"/>
    <property type="match status" value="1"/>
</dbReference>
<dbReference type="InterPro" id="IPR050950">
    <property type="entry name" value="HTH-type_LysR_regulators"/>
</dbReference>
<name>A0AAE3VSN2_9HYPH</name>
<sequence length="307" mass="32753">MRITLKQIDAFLAVAESGSFSRAATRTKAAQPALSQAVKELEAELGTRLFDRTTRRVELTEAGRDFRVAVEKVVEDLDLAVQNVHALAERRRGRIRIAAPPLLAAAVLPQAIAEFRRDFPGISVDLIDASTDEIIESVRSGRADCGLGTFPPGGDQIERLALARDQLMLFCHESSALNAPGPLAWADLAGTPLVSMARTSAIRLLTEVGFETAGIELAPSYEVNQITTAMALVEAGLGAAVLPTYAYAAVRNGTVVGRRLAEPDIAREIHLIHANGRTVSPAVAAFTPVLRRTVQSLSPARSGTDDG</sequence>
<keyword evidence="2" id="KW-0805">Transcription regulation</keyword>
<dbReference type="PRINTS" id="PR00039">
    <property type="entry name" value="HTHLYSR"/>
</dbReference>
<dbReference type="GO" id="GO:0005829">
    <property type="term" value="C:cytosol"/>
    <property type="evidence" value="ECO:0007669"/>
    <property type="project" value="TreeGrafter"/>
</dbReference>
<dbReference type="InterPro" id="IPR005119">
    <property type="entry name" value="LysR_subst-bd"/>
</dbReference>
<evidence type="ECO:0000313" key="6">
    <source>
        <dbReference type="EMBL" id="MDQ0317627.1"/>
    </source>
</evidence>
<protein>
    <submittedName>
        <fullName evidence="6">DNA-binding transcriptional LysR family regulator</fullName>
    </submittedName>
</protein>
<dbReference type="RefSeq" id="WP_306887548.1">
    <property type="nucleotide sequence ID" value="NZ_JAUSUL010000006.1"/>
</dbReference>
<dbReference type="Proteomes" id="UP001229244">
    <property type="component" value="Unassembled WGS sequence"/>
</dbReference>
<comment type="caution">
    <text evidence="6">The sequence shown here is derived from an EMBL/GenBank/DDBJ whole genome shotgun (WGS) entry which is preliminary data.</text>
</comment>
<dbReference type="PANTHER" id="PTHR30419:SF8">
    <property type="entry name" value="NITROGEN ASSIMILATION TRANSCRIPTIONAL ACTIVATOR-RELATED"/>
    <property type="match status" value="1"/>
</dbReference>
<organism evidence="6 7">
    <name type="scientific">Amorphus orientalis</name>
    <dbReference type="NCBI Taxonomy" id="649198"/>
    <lineage>
        <taxon>Bacteria</taxon>
        <taxon>Pseudomonadati</taxon>
        <taxon>Pseudomonadota</taxon>
        <taxon>Alphaproteobacteria</taxon>
        <taxon>Hyphomicrobiales</taxon>
        <taxon>Amorphaceae</taxon>
        <taxon>Amorphus</taxon>
    </lineage>
</organism>
<dbReference type="InterPro" id="IPR000847">
    <property type="entry name" value="LysR_HTH_N"/>
</dbReference>
<dbReference type="AlphaFoldDB" id="A0AAE3VSN2"/>
<dbReference type="PROSITE" id="PS50931">
    <property type="entry name" value="HTH_LYSR"/>
    <property type="match status" value="1"/>
</dbReference>